<evidence type="ECO:0000313" key="11">
    <source>
        <dbReference type="Proteomes" id="UP001379945"/>
    </source>
</evidence>
<dbReference type="RefSeq" id="WP_341397699.1">
    <property type="nucleotide sequence ID" value="NZ_JBBUTI010000002.1"/>
</dbReference>
<evidence type="ECO:0000259" key="8">
    <source>
        <dbReference type="PROSITE" id="PS50112"/>
    </source>
</evidence>
<dbReference type="InterPro" id="IPR036097">
    <property type="entry name" value="HisK_dim/P_sf"/>
</dbReference>
<dbReference type="Pfam" id="PF13426">
    <property type="entry name" value="PAS_9"/>
    <property type="match status" value="2"/>
</dbReference>
<dbReference type="InterPro" id="IPR000700">
    <property type="entry name" value="PAS-assoc_C"/>
</dbReference>
<feature type="domain" description="Response regulatory" evidence="7">
    <location>
        <begin position="538"/>
        <end position="653"/>
    </location>
</feature>
<dbReference type="PANTHER" id="PTHR43065:SF42">
    <property type="entry name" value="TWO-COMPONENT SENSOR PPRA"/>
    <property type="match status" value="1"/>
</dbReference>
<dbReference type="InterPro" id="IPR003661">
    <property type="entry name" value="HisK_dim/P_dom"/>
</dbReference>
<comment type="caution">
    <text evidence="10">The sequence shown here is derived from an EMBL/GenBank/DDBJ whole genome shotgun (WGS) entry which is preliminary data.</text>
</comment>
<dbReference type="SMART" id="SM00388">
    <property type="entry name" value="HisKA"/>
    <property type="match status" value="1"/>
</dbReference>
<dbReference type="Gene3D" id="1.10.287.130">
    <property type="match status" value="1"/>
</dbReference>
<accession>A0ABU9C100</accession>
<evidence type="ECO:0000256" key="5">
    <source>
        <dbReference type="SAM" id="MobiDB-lite"/>
    </source>
</evidence>
<dbReference type="InterPro" id="IPR011006">
    <property type="entry name" value="CheY-like_superfamily"/>
</dbReference>
<feature type="compositionally biased region" description="Low complexity" evidence="5">
    <location>
        <begin position="1"/>
        <end position="17"/>
    </location>
</feature>
<dbReference type="InterPro" id="IPR001610">
    <property type="entry name" value="PAC"/>
</dbReference>
<dbReference type="SUPFAM" id="SSF47384">
    <property type="entry name" value="Homodimeric domain of signal transducing histidine kinase"/>
    <property type="match status" value="1"/>
</dbReference>
<dbReference type="PRINTS" id="PR00344">
    <property type="entry name" value="BCTRLSENSOR"/>
</dbReference>
<evidence type="ECO:0000256" key="3">
    <source>
        <dbReference type="ARBA" id="ARBA00022553"/>
    </source>
</evidence>
<dbReference type="SMART" id="SM00387">
    <property type="entry name" value="HATPase_c"/>
    <property type="match status" value="1"/>
</dbReference>
<dbReference type="Gene3D" id="3.30.565.10">
    <property type="entry name" value="Histidine kinase-like ATPase, C-terminal domain"/>
    <property type="match status" value="1"/>
</dbReference>
<feature type="domain" description="Histidine kinase" evidence="6">
    <location>
        <begin position="300"/>
        <end position="511"/>
    </location>
</feature>
<dbReference type="PROSITE" id="PS50109">
    <property type="entry name" value="HIS_KIN"/>
    <property type="match status" value="1"/>
</dbReference>
<name>A0ABU9C100_9BURK</name>
<dbReference type="CDD" id="cd00082">
    <property type="entry name" value="HisKA"/>
    <property type="match status" value="1"/>
</dbReference>
<evidence type="ECO:0000256" key="1">
    <source>
        <dbReference type="ARBA" id="ARBA00000085"/>
    </source>
</evidence>
<dbReference type="InterPro" id="IPR035965">
    <property type="entry name" value="PAS-like_dom_sf"/>
</dbReference>
<keyword evidence="3 4" id="KW-0597">Phosphoprotein</keyword>
<feature type="domain" description="PAS" evidence="8">
    <location>
        <begin position="159"/>
        <end position="232"/>
    </location>
</feature>
<evidence type="ECO:0000259" key="9">
    <source>
        <dbReference type="PROSITE" id="PS50113"/>
    </source>
</evidence>
<feature type="domain" description="PAC" evidence="9">
    <location>
        <begin position="108"/>
        <end position="162"/>
    </location>
</feature>
<organism evidence="10 11">
    <name type="scientific">Ideonella margarita</name>
    <dbReference type="NCBI Taxonomy" id="2984191"/>
    <lineage>
        <taxon>Bacteria</taxon>
        <taxon>Pseudomonadati</taxon>
        <taxon>Pseudomonadota</taxon>
        <taxon>Betaproteobacteria</taxon>
        <taxon>Burkholderiales</taxon>
        <taxon>Sphaerotilaceae</taxon>
        <taxon>Ideonella</taxon>
    </lineage>
</organism>
<feature type="domain" description="PAS" evidence="8">
    <location>
        <begin position="55"/>
        <end position="83"/>
    </location>
</feature>
<dbReference type="EC" id="2.7.13.3" evidence="2"/>
<dbReference type="PANTHER" id="PTHR43065">
    <property type="entry name" value="SENSOR HISTIDINE KINASE"/>
    <property type="match status" value="1"/>
</dbReference>
<dbReference type="CDD" id="cd00130">
    <property type="entry name" value="PAS"/>
    <property type="match status" value="2"/>
</dbReference>
<dbReference type="InterPro" id="IPR001789">
    <property type="entry name" value="Sig_transdc_resp-reg_receiver"/>
</dbReference>
<dbReference type="InterPro" id="IPR004358">
    <property type="entry name" value="Sig_transdc_His_kin-like_C"/>
</dbReference>
<dbReference type="Pfam" id="PF00512">
    <property type="entry name" value="HisKA"/>
    <property type="match status" value="1"/>
</dbReference>
<evidence type="ECO:0000256" key="4">
    <source>
        <dbReference type="PROSITE-ProRule" id="PRU00169"/>
    </source>
</evidence>
<dbReference type="NCBIfam" id="TIGR00229">
    <property type="entry name" value="sensory_box"/>
    <property type="match status" value="2"/>
</dbReference>
<dbReference type="SMART" id="SM00091">
    <property type="entry name" value="PAS"/>
    <property type="match status" value="2"/>
</dbReference>
<proteinExistence type="predicted"/>
<evidence type="ECO:0000256" key="2">
    <source>
        <dbReference type="ARBA" id="ARBA00012438"/>
    </source>
</evidence>
<dbReference type="InterPro" id="IPR003594">
    <property type="entry name" value="HATPase_dom"/>
</dbReference>
<dbReference type="Gene3D" id="3.40.50.2300">
    <property type="match status" value="1"/>
</dbReference>
<dbReference type="EMBL" id="JBBUTI010000002">
    <property type="protein sequence ID" value="MEK8045503.1"/>
    <property type="molecule type" value="Genomic_DNA"/>
</dbReference>
<dbReference type="PROSITE" id="PS50112">
    <property type="entry name" value="PAS"/>
    <property type="match status" value="2"/>
</dbReference>
<evidence type="ECO:0000259" key="7">
    <source>
        <dbReference type="PROSITE" id="PS50110"/>
    </source>
</evidence>
<gene>
    <name evidence="10" type="ORF">AACH00_03975</name>
</gene>
<dbReference type="SUPFAM" id="SSF55874">
    <property type="entry name" value="ATPase domain of HSP90 chaperone/DNA topoisomerase II/histidine kinase"/>
    <property type="match status" value="1"/>
</dbReference>
<dbReference type="Gene3D" id="3.30.450.20">
    <property type="entry name" value="PAS domain"/>
    <property type="match status" value="2"/>
</dbReference>
<dbReference type="InterPro" id="IPR036890">
    <property type="entry name" value="HATPase_C_sf"/>
</dbReference>
<dbReference type="PROSITE" id="PS50110">
    <property type="entry name" value="RESPONSE_REGULATORY"/>
    <property type="match status" value="1"/>
</dbReference>
<dbReference type="SMART" id="SM00448">
    <property type="entry name" value="REC"/>
    <property type="match status" value="1"/>
</dbReference>
<reference evidence="10 11" key="1">
    <citation type="submission" date="2024-04" db="EMBL/GenBank/DDBJ databases">
        <title>Novel species of the genus Ideonella isolated from streams.</title>
        <authorList>
            <person name="Lu H."/>
        </authorList>
    </citation>
    <scope>NUCLEOTIDE SEQUENCE [LARGE SCALE GENOMIC DNA]</scope>
    <source>
        <strain evidence="10 11">LYT19W</strain>
    </source>
</reference>
<dbReference type="Pfam" id="PF00072">
    <property type="entry name" value="Response_reg"/>
    <property type="match status" value="1"/>
</dbReference>
<dbReference type="SUPFAM" id="SSF55785">
    <property type="entry name" value="PYP-like sensor domain (PAS domain)"/>
    <property type="match status" value="2"/>
</dbReference>
<feature type="modified residue" description="4-aspartylphosphate" evidence="4">
    <location>
        <position position="588"/>
    </location>
</feature>
<dbReference type="InterPro" id="IPR000014">
    <property type="entry name" value="PAS"/>
</dbReference>
<feature type="region of interest" description="Disordered" evidence="5">
    <location>
        <begin position="1"/>
        <end position="23"/>
    </location>
</feature>
<keyword evidence="11" id="KW-1185">Reference proteome</keyword>
<protein>
    <recommendedName>
        <fullName evidence="2">histidine kinase</fullName>
        <ecNumber evidence="2">2.7.13.3</ecNumber>
    </recommendedName>
</protein>
<dbReference type="SMART" id="SM00086">
    <property type="entry name" value="PAC"/>
    <property type="match status" value="2"/>
</dbReference>
<sequence>MHSKADASSSPLPQLASPAPPGTPLQAGFALSDLLMRIGDYTDDAILITEAEPFDEPGPRIVHVNAAFTRMTGYAPADVLGRSPRLLQGPRTDPCTVRRLGEALRAWQPVRVEILNYRKDGSEFWVEFSVTPVADADGWFRYWVSVQREVNQRRYFDEQRQLYSLILASVNEGIVVADARVPDLPLSFVNTGFSRITGYQPAEALGRNCRFLQGPDTAPEAVAQLRDALHEHRPVTVELLNYRRDGSTFWCRVALAPLRNERGELTHMVGVLHDLTDERARELERVSAQRLRAVGEMTGGIAHDFNNLLTTLSGASELLAARVADQPELLALVDAIRDAAARGTSHVRRLLGFSRTPLLARGRVDLDSVMQQLCLLLRQVLRDDIRLVVQLTPGARWLDAEAAQVEAALLNLILNAQDAMPQGGALSVRSRLDAALPGMACIDVEDNGIGMDEATLARIFDPFFTTKGSGRGSGLGLAMVQASVHQLGGQVAVRSRSGVGTCFTLSLPLAGPEVPPTSEPQLPEGAKVPARSEAAGLSVLMVEDDDAARMIGAAMLRSLGHEVTECADGISALAILDTSSRYDVLFTDLLMPGGINGLQLAGLARAECPDLHIVLTSGWADSELPKTLAGSSLPFVLKPYSLEELRATLDQLGRGSTEH</sequence>
<feature type="domain" description="PAC" evidence="9">
    <location>
        <begin position="233"/>
        <end position="287"/>
    </location>
</feature>
<dbReference type="Pfam" id="PF02518">
    <property type="entry name" value="HATPase_c"/>
    <property type="match status" value="1"/>
</dbReference>
<dbReference type="Proteomes" id="UP001379945">
    <property type="component" value="Unassembled WGS sequence"/>
</dbReference>
<dbReference type="SUPFAM" id="SSF52172">
    <property type="entry name" value="CheY-like"/>
    <property type="match status" value="1"/>
</dbReference>
<comment type="catalytic activity">
    <reaction evidence="1">
        <text>ATP + protein L-histidine = ADP + protein N-phospho-L-histidine.</text>
        <dbReference type="EC" id="2.7.13.3"/>
    </reaction>
</comment>
<evidence type="ECO:0000259" key="6">
    <source>
        <dbReference type="PROSITE" id="PS50109"/>
    </source>
</evidence>
<evidence type="ECO:0000313" key="10">
    <source>
        <dbReference type="EMBL" id="MEK8045503.1"/>
    </source>
</evidence>
<dbReference type="InterPro" id="IPR005467">
    <property type="entry name" value="His_kinase_dom"/>
</dbReference>
<dbReference type="PROSITE" id="PS50113">
    <property type="entry name" value="PAC"/>
    <property type="match status" value="2"/>
</dbReference>